<proteinExistence type="predicted"/>
<gene>
    <name evidence="2" type="ORF">GCL60_02040</name>
</gene>
<keyword evidence="3" id="KW-1185">Reference proteome</keyword>
<evidence type="ECO:0000313" key="2">
    <source>
        <dbReference type="EMBL" id="KAB8040730.1"/>
    </source>
</evidence>
<name>A0A6N6VVW2_9BACT</name>
<accession>A0A6N6VVW2</accession>
<evidence type="ECO:0008006" key="4">
    <source>
        <dbReference type="Google" id="ProtNLM"/>
    </source>
</evidence>
<evidence type="ECO:0000313" key="3">
    <source>
        <dbReference type="Proteomes" id="UP000437748"/>
    </source>
</evidence>
<protein>
    <recommendedName>
        <fullName evidence="4">Helix-turn-helix domain-containing protein</fullName>
    </recommendedName>
</protein>
<evidence type="ECO:0000256" key="1">
    <source>
        <dbReference type="SAM" id="Coils"/>
    </source>
</evidence>
<dbReference type="Proteomes" id="UP000437748">
    <property type="component" value="Unassembled WGS sequence"/>
</dbReference>
<sequence length="252" mass="30037">MSETQNMFEQFDKKQNRNEIHTYEENIESFTIGAEEAAQILGVNRSRLSQLTSKGVFTYERRKIDTRNRLFYKLSEILNHQRSQLQGNQFHNSYLEKAVKYQTEENIEFHENNNYSAETVQLKKRNLKNQTNSKVLFSAKTIFLSEQNKEEKIETKKNIHFIKEKSIQNENLIQSLNQYNLKKEHLLQKMILNNKEVMNQIQLSIFQLNSEIKQLQETLKELNTKFENSLNKPIKKWKIKKTKFLPKSTASR</sequence>
<keyword evidence="1" id="KW-0175">Coiled coil</keyword>
<feature type="coiled-coil region" evidence="1">
    <location>
        <begin position="162"/>
        <end position="232"/>
    </location>
</feature>
<comment type="caution">
    <text evidence="2">The sequence shown here is derived from an EMBL/GenBank/DDBJ whole genome shotgun (WGS) entry which is preliminary data.</text>
</comment>
<dbReference type="RefSeq" id="WP_153418248.1">
    <property type="nucleotide sequence ID" value="NZ_WFLM01000001.1"/>
</dbReference>
<reference evidence="2 3" key="1">
    <citation type="submission" date="2019-10" db="EMBL/GenBank/DDBJ databases">
        <title>New species of Slilvanegrellaceae.</title>
        <authorList>
            <person name="Pitt A."/>
            <person name="Hahn M.W."/>
        </authorList>
    </citation>
    <scope>NUCLEOTIDE SEQUENCE [LARGE SCALE GENOMIC DNA]</scope>
    <source>
        <strain evidence="2 3">SP-Ram-0.45-NSY-1</strain>
    </source>
</reference>
<organism evidence="2 3">
    <name type="scientific">Silvanigrella paludirubra</name>
    <dbReference type="NCBI Taxonomy" id="2499159"/>
    <lineage>
        <taxon>Bacteria</taxon>
        <taxon>Pseudomonadati</taxon>
        <taxon>Bdellovibrionota</taxon>
        <taxon>Oligoflexia</taxon>
        <taxon>Silvanigrellales</taxon>
        <taxon>Silvanigrellaceae</taxon>
        <taxon>Silvanigrella</taxon>
    </lineage>
</organism>
<dbReference type="AlphaFoldDB" id="A0A6N6VVW2"/>
<dbReference type="OrthoDB" id="5296700at2"/>
<dbReference type="EMBL" id="WFLM01000001">
    <property type="protein sequence ID" value="KAB8040730.1"/>
    <property type="molecule type" value="Genomic_DNA"/>
</dbReference>